<dbReference type="PANTHER" id="PTHR15503:SF36">
    <property type="entry name" value="RETROTRANSPOSON GAG-LIKE PROTEIN 5"/>
    <property type="match status" value="1"/>
</dbReference>
<sequence length="227" mass="25609">PSPAESLRRALEQQHVLIQNHDAALQELSKCQAETNRTLQEIAGFLQRSSSQASLPPWIRIHLPGQRIQSTPQFLIYSPQSFSQDGRKISFIPSHLSGKALDWAEAKYSSTVDYGCTFDEFIKEFKQAFNQDTDKTADSRGLLEIKQGNRTVADFAIEFRIKAAASGWGQTALKSAYFHSLNESIKDELATLDEPNTLEDLIRLTIRLDNRLRARSNAKSKSRIFPV</sequence>
<dbReference type="STRING" id="48698.ENSPFOP00000021424"/>
<dbReference type="PANTHER" id="PTHR15503">
    <property type="entry name" value="LDOC1 RELATED"/>
    <property type="match status" value="1"/>
</dbReference>
<dbReference type="AlphaFoldDB" id="A0A096LQI3"/>
<keyword evidence="3" id="KW-1185">Reference proteome</keyword>
<feature type="domain" description="Ty3 transposon capsid-like protein" evidence="1">
    <location>
        <begin position="80"/>
        <end position="208"/>
    </location>
</feature>
<organism evidence="2 3">
    <name type="scientific">Poecilia formosa</name>
    <name type="common">Amazon molly</name>
    <name type="synonym">Limia formosa</name>
    <dbReference type="NCBI Taxonomy" id="48698"/>
    <lineage>
        <taxon>Eukaryota</taxon>
        <taxon>Metazoa</taxon>
        <taxon>Chordata</taxon>
        <taxon>Craniata</taxon>
        <taxon>Vertebrata</taxon>
        <taxon>Euteleostomi</taxon>
        <taxon>Actinopterygii</taxon>
        <taxon>Neopterygii</taxon>
        <taxon>Teleostei</taxon>
        <taxon>Neoteleostei</taxon>
        <taxon>Acanthomorphata</taxon>
        <taxon>Ovalentaria</taxon>
        <taxon>Atherinomorphae</taxon>
        <taxon>Cyprinodontiformes</taxon>
        <taxon>Poeciliidae</taxon>
        <taxon>Poeciliinae</taxon>
        <taxon>Poecilia</taxon>
    </lineage>
</organism>
<accession>A0A096LQI3</accession>
<dbReference type="eggNOG" id="ENOG502S3G3">
    <property type="taxonomic scope" value="Eukaryota"/>
</dbReference>
<reference evidence="3" key="1">
    <citation type="submission" date="2013-10" db="EMBL/GenBank/DDBJ databases">
        <authorList>
            <person name="Schartl M."/>
            <person name="Warren W."/>
        </authorList>
    </citation>
    <scope>NUCLEOTIDE SEQUENCE [LARGE SCALE GENOMIC DNA]</scope>
    <source>
        <strain evidence="3">female</strain>
    </source>
</reference>
<reference evidence="2" key="3">
    <citation type="submission" date="2025-09" db="UniProtKB">
        <authorList>
            <consortium name="Ensembl"/>
        </authorList>
    </citation>
    <scope>IDENTIFICATION</scope>
</reference>
<evidence type="ECO:0000313" key="2">
    <source>
        <dbReference type="Ensembl" id="ENSPFOP00000021424.1"/>
    </source>
</evidence>
<dbReference type="OMA" id="IQNHDAA"/>
<dbReference type="InterPro" id="IPR032567">
    <property type="entry name" value="RTL1-rel"/>
</dbReference>
<dbReference type="Ensembl" id="ENSPFOT00000021900.1">
    <property type="protein sequence ID" value="ENSPFOP00000021424.1"/>
    <property type="gene ID" value="ENSPFOG00000024087.1"/>
</dbReference>
<dbReference type="InterPro" id="IPR045358">
    <property type="entry name" value="Ty3_capsid"/>
</dbReference>
<reference evidence="2" key="2">
    <citation type="submission" date="2025-08" db="UniProtKB">
        <authorList>
            <consortium name="Ensembl"/>
        </authorList>
    </citation>
    <scope>IDENTIFICATION</scope>
</reference>
<protein>
    <recommendedName>
        <fullName evidence="1">Ty3 transposon capsid-like protein domain-containing protein</fullName>
    </recommendedName>
</protein>
<name>A0A096LQI3_POEFO</name>
<evidence type="ECO:0000259" key="1">
    <source>
        <dbReference type="Pfam" id="PF19259"/>
    </source>
</evidence>
<dbReference type="Pfam" id="PF19259">
    <property type="entry name" value="Ty3_capsid"/>
    <property type="match status" value="1"/>
</dbReference>
<dbReference type="EMBL" id="AYCK01017700">
    <property type="status" value="NOT_ANNOTATED_CDS"/>
    <property type="molecule type" value="Genomic_DNA"/>
</dbReference>
<dbReference type="GeneTree" id="ENSGT00950000183173"/>
<evidence type="ECO:0000313" key="3">
    <source>
        <dbReference type="Proteomes" id="UP000028760"/>
    </source>
</evidence>
<proteinExistence type="predicted"/>
<dbReference type="Proteomes" id="UP000028760">
    <property type="component" value="Unassembled WGS sequence"/>
</dbReference>